<dbReference type="GO" id="GO:0000139">
    <property type="term" value="C:Golgi membrane"/>
    <property type="evidence" value="ECO:0007669"/>
    <property type="project" value="UniProtKB-SubCell"/>
</dbReference>
<protein>
    <submittedName>
        <fullName evidence="16">Alpha-N-acetylgalactosaminide alpha-2,6-sialyltransferase 3-like</fullName>
    </submittedName>
</protein>
<comment type="catalytic activity">
    <reaction evidence="14">
        <text>a ganglioside GM1b (d18:1(4E)) + CMP-N-acetyl-beta-neuraminate = a ganglioside GD1alpha (d18:1(4E)) + CMP + H(+)</text>
        <dbReference type="Rhea" id="RHEA:41968"/>
        <dbReference type="ChEBI" id="CHEBI:15378"/>
        <dbReference type="ChEBI" id="CHEBI:57812"/>
        <dbReference type="ChEBI" id="CHEBI:60377"/>
        <dbReference type="ChEBI" id="CHEBI:78568"/>
        <dbReference type="ChEBI" id="CHEBI:78569"/>
    </reaction>
    <physiologicalReaction direction="left-to-right" evidence="14">
        <dbReference type="Rhea" id="RHEA:41969"/>
    </physiologicalReaction>
</comment>
<comment type="subcellular location">
    <subcellularLocation>
        <location evidence="1">Golgi apparatus membrane</location>
        <topology evidence="1">Single-pass type II membrane protein</topology>
    </subcellularLocation>
</comment>
<dbReference type="Proteomes" id="UP001318040">
    <property type="component" value="Chromosome 22"/>
</dbReference>
<keyword evidence="15" id="KW-1185">Reference proteome</keyword>
<dbReference type="GO" id="GO:0009311">
    <property type="term" value="P:oligosaccharide metabolic process"/>
    <property type="evidence" value="ECO:0007669"/>
    <property type="project" value="TreeGrafter"/>
</dbReference>
<keyword evidence="7" id="KW-0730">Sialic acid</keyword>
<keyword evidence="3" id="KW-0328">Glycosyltransferase</keyword>
<dbReference type="Pfam" id="PF00777">
    <property type="entry name" value="Glyco_transf_29"/>
    <property type="match status" value="1"/>
</dbReference>
<keyword evidence="5" id="KW-0812">Transmembrane</keyword>
<dbReference type="KEGG" id="pmrn:116944836"/>
<evidence type="ECO:0000256" key="11">
    <source>
        <dbReference type="ARBA" id="ARBA00023136"/>
    </source>
</evidence>
<keyword evidence="13" id="KW-0325">Glycoprotein</keyword>
<evidence type="ECO:0000256" key="9">
    <source>
        <dbReference type="ARBA" id="ARBA00023034"/>
    </source>
</evidence>
<evidence type="ECO:0000256" key="12">
    <source>
        <dbReference type="ARBA" id="ARBA00023157"/>
    </source>
</evidence>
<keyword evidence="9" id="KW-0333">Golgi apparatus</keyword>
<evidence type="ECO:0000256" key="13">
    <source>
        <dbReference type="ARBA" id="ARBA00023180"/>
    </source>
</evidence>
<evidence type="ECO:0000256" key="7">
    <source>
        <dbReference type="ARBA" id="ARBA00022981"/>
    </source>
</evidence>
<evidence type="ECO:0000256" key="4">
    <source>
        <dbReference type="ARBA" id="ARBA00022679"/>
    </source>
</evidence>
<keyword evidence="8" id="KW-1133">Transmembrane helix</keyword>
<organism evidence="15 16">
    <name type="scientific">Petromyzon marinus</name>
    <name type="common">Sea lamprey</name>
    <dbReference type="NCBI Taxonomy" id="7757"/>
    <lineage>
        <taxon>Eukaryota</taxon>
        <taxon>Metazoa</taxon>
        <taxon>Chordata</taxon>
        <taxon>Craniata</taxon>
        <taxon>Vertebrata</taxon>
        <taxon>Cyclostomata</taxon>
        <taxon>Hyperoartia</taxon>
        <taxon>Petromyzontiformes</taxon>
        <taxon>Petromyzontidae</taxon>
        <taxon>Petromyzon</taxon>
    </lineage>
</organism>
<evidence type="ECO:0000313" key="15">
    <source>
        <dbReference type="Proteomes" id="UP001318040"/>
    </source>
</evidence>
<reference evidence="16" key="1">
    <citation type="submission" date="2025-08" db="UniProtKB">
        <authorList>
            <consortium name="RefSeq"/>
        </authorList>
    </citation>
    <scope>IDENTIFICATION</scope>
    <source>
        <tissue evidence="16">Sperm</tissue>
    </source>
</reference>
<evidence type="ECO:0000256" key="5">
    <source>
        <dbReference type="ARBA" id="ARBA00022692"/>
    </source>
</evidence>
<dbReference type="CDD" id="cd23965">
    <property type="entry name" value="GT29_ST6GALNAC3_4_5_6"/>
    <property type="match status" value="1"/>
</dbReference>
<dbReference type="InterPro" id="IPR001675">
    <property type="entry name" value="Glyco_trans_29"/>
</dbReference>
<sequence length="323" mass="35626">MGNRRINLKSLSALLLLLGGAATLATLLLSSLEPACRRRHGPAAPLWALAFLSALRLGDACGHSRPRPLPSYIGVPRGEPLRLRCGDCALVSSSGQMLGTGAGRDIDGAECVWRMNNAVLAPRYRDDVGARASVRVVSHTSVPLLARAAAAFFGNGSDNTQGNATYVIWGPRKNMQRDPPGPVYRTILALKSRFPWARIFTLTDEQMQRCDEMFKNETGKDRLKSGAYLSTGWFTMVLAMEVCDSIHVYGMIDDAYCSRPDHRTVPYHYYQPSGSTECQEYSRQEHAGGGAHRFVTEKAVFGRWAAQRNVRFSHPEWPADGRV</sequence>
<evidence type="ECO:0000256" key="10">
    <source>
        <dbReference type="ARBA" id="ARBA00023098"/>
    </source>
</evidence>
<dbReference type="PANTHER" id="PTHR45906:SF4">
    <property type="entry name" value="ALPHA-N-ACETYL-NEURAMINYL-2,3-BETA-GALACTOSYL-1,3-N-ACETYL-GALACTOSAMINIDE ALPHA-2,6-SIALYLTRANSFERASE"/>
    <property type="match status" value="1"/>
</dbReference>
<evidence type="ECO:0000256" key="3">
    <source>
        <dbReference type="ARBA" id="ARBA00022676"/>
    </source>
</evidence>
<comment type="similarity">
    <text evidence="2">Belongs to the glycosyltransferase 29 family.</text>
</comment>
<keyword evidence="10" id="KW-0443">Lipid metabolism</keyword>
<dbReference type="PANTHER" id="PTHR45906">
    <property type="entry name" value="ALPHA-N-ACETYL-NEURAMINYL-2,3-BETA-GALACTOSYL-1, 3-N-ACETYL-GALACTOSAMINIDE ALPHA-2,6-SIALYLTRANSFERASE-LIKE"/>
    <property type="match status" value="1"/>
</dbReference>
<dbReference type="AlphaFoldDB" id="A0AAJ7TAW3"/>
<accession>A0AAJ7TAW3</accession>
<keyword evidence="11" id="KW-0472">Membrane</keyword>
<keyword evidence="12" id="KW-1015">Disulfide bond</keyword>
<evidence type="ECO:0000256" key="8">
    <source>
        <dbReference type="ARBA" id="ARBA00022989"/>
    </source>
</evidence>
<proteinExistence type="inferred from homology"/>
<evidence type="ECO:0000256" key="14">
    <source>
        <dbReference type="ARBA" id="ARBA00043744"/>
    </source>
</evidence>
<evidence type="ECO:0000256" key="6">
    <source>
        <dbReference type="ARBA" id="ARBA00022968"/>
    </source>
</evidence>
<evidence type="ECO:0000256" key="2">
    <source>
        <dbReference type="ARBA" id="ARBA00006003"/>
    </source>
</evidence>
<keyword evidence="4" id="KW-0808">Transferase</keyword>
<dbReference type="GO" id="GO:0001665">
    <property type="term" value="F:alpha-N-acetylgalactosaminide alpha-2,6-sialyltransferase activity"/>
    <property type="evidence" value="ECO:0007669"/>
    <property type="project" value="TreeGrafter"/>
</dbReference>
<dbReference type="InterPro" id="IPR038578">
    <property type="entry name" value="GT29-like_sf"/>
</dbReference>
<dbReference type="GO" id="GO:0001574">
    <property type="term" value="P:ganglioside biosynthetic process"/>
    <property type="evidence" value="ECO:0007669"/>
    <property type="project" value="TreeGrafter"/>
</dbReference>
<dbReference type="GeneID" id="116944835"/>
<evidence type="ECO:0000313" key="16">
    <source>
        <dbReference type="RefSeq" id="XP_032814528.1"/>
    </source>
</evidence>
<evidence type="ECO:0000256" key="1">
    <source>
        <dbReference type="ARBA" id="ARBA00004323"/>
    </source>
</evidence>
<dbReference type="RefSeq" id="XP_032814528.1">
    <property type="nucleotide sequence ID" value="XM_032958637.1"/>
</dbReference>
<keyword evidence="6" id="KW-0735">Signal-anchor</keyword>
<name>A0AAJ7TAW3_PETMA</name>
<dbReference type="Gene3D" id="3.90.1480.20">
    <property type="entry name" value="Glycosyl transferase family 29"/>
    <property type="match status" value="1"/>
</dbReference>
<gene>
    <name evidence="16" type="primary">LOC116944836</name>
</gene>